<feature type="region of interest" description="Disordered" evidence="1">
    <location>
        <begin position="976"/>
        <end position="1053"/>
    </location>
</feature>
<feature type="compositionally biased region" description="Polar residues" evidence="1">
    <location>
        <begin position="1017"/>
        <end position="1034"/>
    </location>
</feature>
<dbReference type="EMBL" id="ML993597">
    <property type="protein sequence ID" value="KAF2166378.1"/>
    <property type="molecule type" value="Genomic_DNA"/>
</dbReference>
<gene>
    <name evidence="2" type="ORF">M409DRAFT_23568</name>
</gene>
<feature type="region of interest" description="Disordered" evidence="1">
    <location>
        <begin position="1272"/>
        <end position="1300"/>
    </location>
</feature>
<dbReference type="RefSeq" id="XP_033667267.1">
    <property type="nucleotide sequence ID" value="XM_033806845.1"/>
</dbReference>
<sequence length="1410" mass="155880">MAVKPVSLAQQEPLSHHVQVTLPPASTGKVLPPMMESTQRAPAPAPVLSDEDQRPVTPLSEISQLLRLQRYHKRRCHQAENHLHCLQIAAARTSRLVRLSRSVQYTLAECIRSEDKNSFVNLLHAFHDACDEALKTSSTPDRDLESSRSTTSFLGDLSPSSRTAVLDLFSKLRHDESFIANRLASLSPKELVALLPERTNTRASESILGGGPRISSRTSKPLGFVVDAQVDLLSTYGYSSPLETLVFASRGLNRNDPQEDERATDIWACVCAKLVSDQKSGSERLIPAVLDIWSSSMPWPGKDRLEVWILQTLQNGAFLLEQPTKPTFRARIEGRSDVSPEEEQRTEMFYSNAADSLLELLGDQTGPSVLPPGALKMCRAIWTKLASSPGHQHAFPQFVLVRWLFSSFVSNAVTVPESHGLLTDYYLSDNARHRILREIASRAQKAAFDVAYSWRHGTASAADTVQRVNNIMVRFQGSRASNPSKCANSRPVKPQDSAVFVAISAKDVITTLNALYPRRRPASVSSDGDNLKSGLQSSASSISGFSLFSQAKGLELHSEMSSPALQDTQSFGSVETAIANLDLEESPLDSAHMREVCLELEDLVTGRSATKDIWDVLTAGGNDSTLCTLRSKLSHASSLSKGLRDGSVTPSGDTILTSLSKERTSCRRAVEVLLQRTEASELSHSTANLTGRHALEEIESNLETLFEETIQESEDRGNFVEAHSWFQQYQDFQSHIFRAANMHPLRDLLGEIELNARKSVKRALKLEDTCEAWVRTLSSLQQLHNESLKPLLDEHERLRDKMWYVADVRTSAPYDEARSIASALRVMGKPKRLSRTRLSPPLRHWSATKLSSTNMHLKTEAQILEILSAKPDHGGPNKLSDDQSKSTQLWMDRQNIDNLCRGEERLHKLCMEIRKCVDQIVATPAEGSTLWQNTLFARDAVFRQQQIAQRKPSLLAGLSGSHGMLSLSSQLRSTDGLSSASHTLSNASSRDYLDSRSPTLASKSSMPFWSPAMTEVDSPSSATSIGDSQTQSALDSAAQKLPNPSTIADQPSLERLRHRATSLVLSDLTSTLFNEGSETDHAYWSGLGRDLTDRHFRGLYAVHASIGSQTPTMDSSAPPRPTIPRFSFDSAFRTLLQKFSAISNPSTKLACLYDIDRLLVPYMAEQAANESPSLSFARSSSEMGQLVQERRSNGLAETSVAGFRNVFSKSTLRPATIFRDLQYIAALLPSSILHNTPEGKAFCNAAVAITSLKQEARTIMVETADSIIAYHSNNRGHGRSSSTAQQQRDSATFAAPSRTPSAEEVSRYSMADAAYLLQITAKEGDPVAQRELATLYLTHPELMDRIIAPFARTRDVFKEELESKWRKNQDPNRCDPTTMCVAHHWMSLSSKGGDSLAKEILRQREEMDSF</sequence>
<feature type="compositionally biased region" description="Low complexity" evidence="1">
    <location>
        <begin position="976"/>
        <end position="989"/>
    </location>
</feature>
<evidence type="ECO:0000313" key="2">
    <source>
        <dbReference type="EMBL" id="KAF2166378.1"/>
    </source>
</evidence>
<feature type="compositionally biased region" description="Polar residues" evidence="1">
    <location>
        <begin position="996"/>
        <end position="1007"/>
    </location>
</feature>
<dbReference type="Proteomes" id="UP000799537">
    <property type="component" value="Unassembled WGS sequence"/>
</dbReference>
<feature type="region of interest" description="Disordered" evidence="1">
    <location>
        <begin position="1"/>
        <end position="56"/>
    </location>
</feature>
<protein>
    <submittedName>
        <fullName evidence="2">Uncharacterized protein</fullName>
    </submittedName>
</protein>
<dbReference type="PANTHER" id="PTHR42064">
    <property type="entry name" value="YALI0F28677P"/>
    <property type="match status" value="1"/>
</dbReference>
<reference evidence="2" key="1">
    <citation type="journal article" date="2020" name="Stud. Mycol.">
        <title>101 Dothideomycetes genomes: a test case for predicting lifestyles and emergence of pathogens.</title>
        <authorList>
            <person name="Haridas S."/>
            <person name="Albert R."/>
            <person name="Binder M."/>
            <person name="Bloem J."/>
            <person name="Labutti K."/>
            <person name="Salamov A."/>
            <person name="Andreopoulos B."/>
            <person name="Baker S."/>
            <person name="Barry K."/>
            <person name="Bills G."/>
            <person name="Bluhm B."/>
            <person name="Cannon C."/>
            <person name="Castanera R."/>
            <person name="Culley D."/>
            <person name="Daum C."/>
            <person name="Ezra D."/>
            <person name="Gonzalez J."/>
            <person name="Henrissat B."/>
            <person name="Kuo A."/>
            <person name="Liang C."/>
            <person name="Lipzen A."/>
            <person name="Lutzoni F."/>
            <person name="Magnuson J."/>
            <person name="Mondo S."/>
            <person name="Nolan M."/>
            <person name="Ohm R."/>
            <person name="Pangilinan J."/>
            <person name="Park H.-J."/>
            <person name="Ramirez L."/>
            <person name="Alfaro M."/>
            <person name="Sun H."/>
            <person name="Tritt A."/>
            <person name="Yoshinaga Y."/>
            <person name="Zwiers L.-H."/>
            <person name="Turgeon B."/>
            <person name="Goodwin S."/>
            <person name="Spatafora J."/>
            <person name="Crous P."/>
            <person name="Grigoriev I."/>
        </authorList>
    </citation>
    <scope>NUCLEOTIDE SEQUENCE</scope>
    <source>
        <strain evidence="2">ATCC 36951</strain>
    </source>
</reference>
<dbReference type="PANTHER" id="PTHR42064:SF1">
    <property type="entry name" value="YALI0F28677P"/>
    <property type="match status" value="1"/>
</dbReference>
<keyword evidence="3" id="KW-1185">Reference proteome</keyword>
<dbReference type="OrthoDB" id="3548913at2759"/>
<evidence type="ECO:0000313" key="3">
    <source>
        <dbReference type="Proteomes" id="UP000799537"/>
    </source>
</evidence>
<organism evidence="2 3">
    <name type="scientific">Zasmidium cellare ATCC 36951</name>
    <dbReference type="NCBI Taxonomy" id="1080233"/>
    <lineage>
        <taxon>Eukaryota</taxon>
        <taxon>Fungi</taxon>
        <taxon>Dikarya</taxon>
        <taxon>Ascomycota</taxon>
        <taxon>Pezizomycotina</taxon>
        <taxon>Dothideomycetes</taxon>
        <taxon>Dothideomycetidae</taxon>
        <taxon>Mycosphaerellales</taxon>
        <taxon>Mycosphaerellaceae</taxon>
        <taxon>Zasmidium</taxon>
    </lineage>
</organism>
<accession>A0A6A6CJK5</accession>
<proteinExistence type="predicted"/>
<feature type="compositionally biased region" description="Polar residues" evidence="1">
    <location>
        <begin position="1272"/>
        <end position="1290"/>
    </location>
</feature>
<name>A0A6A6CJK5_ZASCE</name>
<evidence type="ECO:0000256" key="1">
    <source>
        <dbReference type="SAM" id="MobiDB-lite"/>
    </source>
</evidence>
<dbReference type="GeneID" id="54560117"/>